<organism evidence="1">
    <name type="scientific">Anguilla anguilla</name>
    <name type="common">European freshwater eel</name>
    <name type="synonym">Muraena anguilla</name>
    <dbReference type="NCBI Taxonomy" id="7936"/>
    <lineage>
        <taxon>Eukaryota</taxon>
        <taxon>Metazoa</taxon>
        <taxon>Chordata</taxon>
        <taxon>Craniata</taxon>
        <taxon>Vertebrata</taxon>
        <taxon>Euteleostomi</taxon>
        <taxon>Actinopterygii</taxon>
        <taxon>Neopterygii</taxon>
        <taxon>Teleostei</taxon>
        <taxon>Anguilliformes</taxon>
        <taxon>Anguillidae</taxon>
        <taxon>Anguilla</taxon>
    </lineage>
</organism>
<proteinExistence type="predicted"/>
<accession>A0A0E9S5Q2</accession>
<dbReference type="AlphaFoldDB" id="A0A0E9S5Q2"/>
<reference evidence="1" key="1">
    <citation type="submission" date="2014-11" db="EMBL/GenBank/DDBJ databases">
        <authorList>
            <person name="Amaro Gonzalez C."/>
        </authorList>
    </citation>
    <scope>NUCLEOTIDE SEQUENCE</scope>
</reference>
<dbReference type="EMBL" id="GBXM01072587">
    <property type="protein sequence ID" value="JAH35990.1"/>
    <property type="molecule type" value="Transcribed_RNA"/>
</dbReference>
<reference evidence="1" key="2">
    <citation type="journal article" date="2015" name="Fish Shellfish Immunol.">
        <title>Early steps in the European eel (Anguilla anguilla)-Vibrio vulnificus interaction in the gills: Role of the RtxA13 toxin.</title>
        <authorList>
            <person name="Callol A."/>
            <person name="Pajuelo D."/>
            <person name="Ebbesson L."/>
            <person name="Teles M."/>
            <person name="MacKenzie S."/>
            <person name="Amaro C."/>
        </authorList>
    </citation>
    <scope>NUCLEOTIDE SEQUENCE</scope>
</reference>
<sequence length="43" mass="5143">MKVKGLNCTLSPPEWNGQKMYCSWRAYCDICHEPSQREVHFLR</sequence>
<evidence type="ECO:0000313" key="1">
    <source>
        <dbReference type="EMBL" id="JAH35990.1"/>
    </source>
</evidence>
<protein>
    <submittedName>
        <fullName evidence="1">Uncharacterized protein</fullName>
    </submittedName>
</protein>
<name>A0A0E9S5Q2_ANGAN</name>